<gene>
    <name evidence="2" type="primary">LOC113855604</name>
</gene>
<sequence>MVHGREFEVNLICLPLSQLDVILGMDWLAANHVSLDCREKALIFGALMSEILRLLSQGVWENAVNAKAFMIIFSMEAKSVVEPEYILVVKDFLEVFPEVVSELPLEREIKFVIDLIPGASLISVAPHRMSPMELAEVKKQVEDLL</sequence>
<name>A0A8B8KGZ9_ABRPR</name>
<dbReference type="AlphaFoldDB" id="A0A8B8KGZ9"/>
<dbReference type="PANTHER" id="PTHR15503">
    <property type="entry name" value="LDOC1 RELATED"/>
    <property type="match status" value="1"/>
</dbReference>
<reference evidence="2" key="2">
    <citation type="submission" date="2025-08" db="UniProtKB">
        <authorList>
            <consortium name="RefSeq"/>
        </authorList>
    </citation>
    <scope>IDENTIFICATION</scope>
    <source>
        <tissue evidence="2">Young leaves</tissue>
    </source>
</reference>
<proteinExistence type="predicted"/>
<dbReference type="InterPro" id="IPR032567">
    <property type="entry name" value="RTL1-rel"/>
</dbReference>
<dbReference type="Gene3D" id="2.40.70.10">
    <property type="entry name" value="Acid Proteases"/>
    <property type="match status" value="1"/>
</dbReference>
<dbReference type="Pfam" id="PF08284">
    <property type="entry name" value="RVP_2"/>
    <property type="match status" value="1"/>
</dbReference>
<reference evidence="1" key="1">
    <citation type="journal article" date="2019" name="Toxins">
        <title>Detection of Abrin-Like and Prepropulchellin-Like Toxin Genes and Transcripts Using Whole Genome Sequencing and Full-Length Transcript Sequencing of Abrus precatorius.</title>
        <authorList>
            <person name="Hovde B.T."/>
            <person name="Daligault H.E."/>
            <person name="Hanschen E.R."/>
            <person name="Kunde Y.A."/>
            <person name="Johnson M.B."/>
            <person name="Starkenburg S.R."/>
            <person name="Johnson S.L."/>
        </authorList>
    </citation>
    <scope>NUCLEOTIDE SEQUENCE [LARGE SCALE GENOMIC DNA]</scope>
</reference>
<dbReference type="PANTHER" id="PTHR15503:SF45">
    <property type="entry name" value="RNA-DIRECTED DNA POLYMERASE HOMOLOG"/>
    <property type="match status" value="1"/>
</dbReference>
<evidence type="ECO:0000313" key="2">
    <source>
        <dbReference type="RefSeq" id="XP_027343036.1"/>
    </source>
</evidence>
<dbReference type="OrthoDB" id="1434744at2759"/>
<protein>
    <submittedName>
        <fullName evidence="2">Uncharacterized protein LOC113855604</fullName>
    </submittedName>
</protein>
<dbReference type="KEGG" id="aprc:113855604"/>
<dbReference type="InterPro" id="IPR021109">
    <property type="entry name" value="Peptidase_aspartic_dom_sf"/>
</dbReference>
<dbReference type="RefSeq" id="XP_027343036.1">
    <property type="nucleotide sequence ID" value="XM_027487235.1"/>
</dbReference>
<keyword evidence="1" id="KW-1185">Reference proteome</keyword>
<accession>A0A8B8KGZ9</accession>
<dbReference type="InterPro" id="IPR043502">
    <property type="entry name" value="DNA/RNA_pol_sf"/>
</dbReference>
<evidence type="ECO:0000313" key="1">
    <source>
        <dbReference type="Proteomes" id="UP000694853"/>
    </source>
</evidence>
<dbReference type="Proteomes" id="UP000694853">
    <property type="component" value="Unplaced"/>
</dbReference>
<dbReference type="GeneID" id="113855604"/>
<organism evidence="1 2">
    <name type="scientific">Abrus precatorius</name>
    <name type="common">Indian licorice</name>
    <name type="synonym">Glycine abrus</name>
    <dbReference type="NCBI Taxonomy" id="3816"/>
    <lineage>
        <taxon>Eukaryota</taxon>
        <taxon>Viridiplantae</taxon>
        <taxon>Streptophyta</taxon>
        <taxon>Embryophyta</taxon>
        <taxon>Tracheophyta</taxon>
        <taxon>Spermatophyta</taxon>
        <taxon>Magnoliopsida</taxon>
        <taxon>eudicotyledons</taxon>
        <taxon>Gunneridae</taxon>
        <taxon>Pentapetalae</taxon>
        <taxon>rosids</taxon>
        <taxon>fabids</taxon>
        <taxon>Fabales</taxon>
        <taxon>Fabaceae</taxon>
        <taxon>Papilionoideae</taxon>
        <taxon>50 kb inversion clade</taxon>
        <taxon>NPAAA clade</taxon>
        <taxon>indigoferoid/millettioid clade</taxon>
        <taxon>Abreae</taxon>
        <taxon>Abrus</taxon>
    </lineage>
</organism>
<dbReference type="SUPFAM" id="SSF56672">
    <property type="entry name" value="DNA/RNA polymerases"/>
    <property type="match status" value="1"/>
</dbReference>